<feature type="transmembrane region" description="Helical" evidence="1">
    <location>
        <begin position="408"/>
        <end position="428"/>
    </location>
</feature>
<proteinExistence type="predicted"/>
<feature type="transmembrane region" description="Helical" evidence="1">
    <location>
        <begin position="233"/>
        <end position="251"/>
    </location>
</feature>
<organism evidence="2 3">
    <name type="scientific">Candidatus Methylospira mobilis</name>
    <dbReference type="NCBI Taxonomy" id="1808979"/>
    <lineage>
        <taxon>Bacteria</taxon>
        <taxon>Pseudomonadati</taxon>
        <taxon>Pseudomonadota</taxon>
        <taxon>Gammaproteobacteria</taxon>
        <taxon>Methylococcales</taxon>
        <taxon>Methylococcaceae</taxon>
        <taxon>Candidatus Methylospira</taxon>
    </lineage>
</organism>
<feature type="transmembrane region" description="Helical" evidence="1">
    <location>
        <begin position="257"/>
        <end position="284"/>
    </location>
</feature>
<reference evidence="2 3" key="1">
    <citation type="submission" date="2019-09" db="EMBL/GenBank/DDBJ databases">
        <title>Ecophysiology of the spiral-shaped methanotroph Methylospira mobilis as revealed by the complete genome sequence.</title>
        <authorList>
            <person name="Oshkin I.Y."/>
            <person name="Dedysh S.N."/>
            <person name="Miroshnikov K."/>
            <person name="Danilova O.V."/>
            <person name="Hakobyan A."/>
            <person name="Liesack W."/>
        </authorList>
    </citation>
    <scope>NUCLEOTIDE SEQUENCE [LARGE SCALE GENOMIC DNA]</scope>
    <source>
        <strain evidence="2 3">Shm1</strain>
    </source>
</reference>
<feature type="transmembrane region" description="Helical" evidence="1">
    <location>
        <begin position="205"/>
        <end position="226"/>
    </location>
</feature>
<dbReference type="Proteomes" id="UP000325755">
    <property type="component" value="Chromosome"/>
</dbReference>
<evidence type="ECO:0000256" key="1">
    <source>
        <dbReference type="SAM" id="Phobius"/>
    </source>
</evidence>
<feature type="transmembrane region" description="Helical" evidence="1">
    <location>
        <begin position="35"/>
        <end position="57"/>
    </location>
</feature>
<feature type="transmembrane region" description="Helical" evidence="1">
    <location>
        <begin position="365"/>
        <end position="388"/>
    </location>
</feature>
<keyword evidence="1" id="KW-1133">Transmembrane helix</keyword>
<dbReference type="AlphaFoldDB" id="A0A5Q0BFU6"/>
<evidence type="ECO:0000313" key="3">
    <source>
        <dbReference type="Proteomes" id="UP000325755"/>
    </source>
</evidence>
<accession>A0A5Q0BFU6</accession>
<protein>
    <recommendedName>
        <fullName evidence="4">Glycosyltransferase RgtA/B/C/D-like domain-containing protein</fullName>
    </recommendedName>
</protein>
<gene>
    <name evidence="2" type="ORF">F6R98_04555</name>
</gene>
<name>A0A5Q0BFU6_9GAMM</name>
<sequence>MVMLGLLSLIQMFFLPGWLIASVGLGWLPRIDQALLVAPLSIVTSYCLIASLTLTGIYTQETVLALFVFEALLVLSLMHDERNTEGAGEWMSIRDLIPDYASGLLMLLALASGMLIFLQMKTAFAGEEFLMFWDRWAEDWYHGHLPHATGYYPQMLPALLSLNYLFMGSTDEKLFACLLPLCWVILTSLIWSRMAVLLPAYKREIRWGFVLLIALAAFTENLACAYSGFSGYLVIYLVSVVGYALVLSGTTSGRKHIWLFKLTTFIAAGAAVTQISGIYPALTLPLVWFIQTGRKCQCHLLCRKLCIKAFTLITLIAGSWYLYKYGQSIVLGNTVALTWVQVPQPYIFSLRLFHHTPLITLKSWIAPLLLVTLSLLSPLGRLLLGWSLPLGLAIGLMARYTHYGDISALLPAMAIAGALGVSCLRTLLCARFHYCSG</sequence>
<feature type="transmembrane region" description="Helical" evidence="1">
    <location>
        <begin position="174"/>
        <end position="193"/>
    </location>
</feature>
<feature type="transmembrane region" description="Helical" evidence="1">
    <location>
        <begin position="100"/>
        <end position="120"/>
    </location>
</feature>
<dbReference type="EMBL" id="CP044205">
    <property type="protein sequence ID" value="QFY41992.1"/>
    <property type="molecule type" value="Genomic_DNA"/>
</dbReference>
<keyword evidence="1" id="KW-0472">Membrane</keyword>
<dbReference type="OrthoDB" id="3078613at2"/>
<feature type="transmembrane region" description="Helical" evidence="1">
    <location>
        <begin position="305"/>
        <end position="323"/>
    </location>
</feature>
<evidence type="ECO:0000313" key="2">
    <source>
        <dbReference type="EMBL" id="QFY41992.1"/>
    </source>
</evidence>
<dbReference type="KEGG" id="mmob:F6R98_04555"/>
<evidence type="ECO:0008006" key="4">
    <source>
        <dbReference type="Google" id="ProtNLM"/>
    </source>
</evidence>
<feature type="transmembrane region" description="Helical" evidence="1">
    <location>
        <begin position="6"/>
        <end position="28"/>
    </location>
</feature>
<keyword evidence="3" id="KW-1185">Reference proteome</keyword>
<dbReference type="InParanoid" id="A0A5Q0BFU6"/>
<keyword evidence="1" id="KW-0812">Transmembrane</keyword>